<reference evidence="2 4" key="2">
    <citation type="submission" date="2018-08" db="EMBL/GenBank/DDBJ databases">
        <title>Genetic Globetrotter - A new plasmid hitch-hiking vast phylogenetic and geographic distances.</title>
        <authorList>
            <person name="Vollmers J."/>
            <person name="Petersen J."/>
        </authorList>
    </citation>
    <scope>NUCLEOTIDE SEQUENCE [LARGE SCALE GENOMIC DNA]</scope>
    <source>
        <strain evidence="2 4">DSM 26383</strain>
    </source>
</reference>
<dbReference type="InterPro" id="IPR010064">
    <property type="entry name" value="HK97-gp10_tail"/>
</dbReference>
<accession>A0A0T5PEQ4</accession>
<sequence>MADDGGLSKFQRRIRAMIQAGKAGAEPALAQGGYEIAEAMESLAPEDEGDLIGSIAVTLAGHATPPYSQPGGSHVVPENQVAITAGNADVRYPHLQEYGTKYHPAQPFFWPGFRLAKPRAERRIKRALAKAIREAK</sequence>
<organism evidence="1 3">
    <name type="scientific">Roseovarius indicus</name>
    <dbReference type="NCBI Taxonomy" id="540747"/>
    <lineage>
        <taxon>Bacteria</taxon>
        <taxon>Pseudomonadati</taxon>
        <taxon>Pseudomonadota</taxon>
        <taxon>Alphaproteobacteria</taxon>
        <taxon>Rhodobacterales</taxon>
        <taxon>Roseobacteraceae</taxon>
        <taxon>Roseovarius</taxon>
    </lineage>
</organism>
<dbReference type="RefSeq" id="WP_057812941.1">
    <property type="nucleotide sequence ID" value="NZ_CP031598.1"/>
</dbReference>
<evidence type="ECO:0000313" key="1">
    <source>
        <dbReference type="EMBL" id="KRS19737.1"/>
    </source>
</evidence>
<protein>
    <submittedName>
        <fullName evidence="2">Phage protein, HK97 gp10 family</fullName>
    </submittedName>
</protein>
<dbReference type="Proteomes" id="UP000051401">
    <property type="component" value="Unassembled WGS sequence"/>
</dbReference>
<dbReference type="STRING" id="540747.SAMN04488031_102752"/>
<dbReference type="EMBL" id="CP031598">
    <property type="protein sequence ID" value="QEW28909.1"/>
    <property type="molecule type" value="Genomic_DNA"/>
</dbReference>
<dbReference type="AlphaFoldDB" id="A0A0T5PEQ4"/>
<proteinExistence type="predicted"/>
<name>A0A0T5PEQ4_9RHOB</name>
<dbReference type="OrthoDB" id="8480914at2"/>
<reference evidence="1 3" key="1">
    <citation type="submission" date="2015-04" db="EMBL/GenBank/DDBJ databases">
        <title>The draft genome sequence of Roseovarius indicus B108T.</title>
        <authorList>
            <person name="Li G."/>
            <person name="Lai Q."/>
            <person name="Shao Z."/>
            <person name="Yan P."/>
        </authorList>
    </citation>
    <scope>NUCLEOTIDE SEQUENCE [LARGE SCALE GENOMIC DNA]</scope>
    <source>
        <strain evidence="1 3">B108</strain>
    </source>
</reference>
<dbReference type="NCBIfam" id="TIGR01725">
    <property type="entry name" value="phge_HK97_gp10"/>
    <property type="match status" value="1"/>
</dbReference>
<evidence type="ECO:0000313" key="3">
    <source>
        <dbReference type="Proteomes" id="UP000051401"/>
    </source>
</evidence>
<gene>
    <name evidence="2" type="ORF">RIdsm_04750</name>
    <name evidence="1" type="ORF">XM52_02590</name>
</gene>
<keyword evidence="3" id="KW-1185">Reference proteome</keyword>
<dbReference type="Proteomes" id="UP000325785">
    <property type="component" value="Chromosome"/>
</dbReference>
<dbReference type="PATRIC" id="fig|540747.5.peg.526"/>
<evidence type="ECO:0000313" key="4">
    <source>
        <dbReference type="Proteomes" id="UP000325785"/>
    </source>
</evidence>
<dbReference type="EMBL" id="LAXI01000001">
    <property type="protein sequence ID" value="KRS19737.1"/>
    <property type="molecule type" value="Genomic_DNA"/>
</dbReference>
<evidence type="ECO:0000313" key="2">
    <source>
        <dbReference type="EMBL" id="QEW28909.1"/>
    </source>
</evidence>
<dbReference type="KEGG" id="rid:RIdsm_04750"/>